<dbReference type="SUPFAM" id="SSF55486">
    <property type="entry name" value="Metalloproteases ('zincins'), catalytic domain"/>
    <property type="match status" value="1"/>
</dbReference>
<dbReference type="InterPro" id="IPR002036">
    <property type="entry name" value="YbeY"/>
</dbReference>
<dbReference type="NCBIfam" id="TIGR00043">
    <property type="entry name" value="rRNA maturation RNase YbeY"/>
    <property type="match status" value="1"/>
</dbReference>
<reference evidence="8 9" key="1">
    <citation type="submission" date="2012-02" db="EMBL/GenBank/DDBJ databases">
        <title>Complete sequence of chromosome of Singulisphaera acidiphila DSM 18658.</title>
        <authorList>
            <consortium name="US DOE Joint Genome Institute (JGI-PGF)"/>
            <person name="Lucas S."/>
            <person name="Copeland A."/>
            <person name="Lapidus A."/>
            <person name="Glavina del Rio T."/>
            <person name="Dalin E."/>
            <person name="Tice H."/>
            <person name="Bruce D."/>
            <person name="Goodwin L."/>
            <person name="Pitluck S."/>
            <person name="Peters L."/>
            <person name="Ovchinnikova G."/>
            <person name="Chertkov O."/>
            <person name="Kyrpides N."/>
            <person name="Mavromatis K."/>
            <person name="Ivanova N."/>
            <person name="Brettin T."/>
            <person name="Detter J.C."/>
            <person name="Han C."/>
            <person name="Larimer F."/>
            <person name="Land M."/>
            <person name="Hauser L."/>
            <person name="Markowitz V."/>
            <person name="Cheng J.-F."/>
            <person name="Hugenholtz P."/>
            <person name="Woyke T."/>
            <person name="Wu D."/>
            <person name="Tindall B."/>
            <person name="Pomrenke H."/>
            <person name="Brambilla E."/>
            <person name="Klenk H.-P."/>
            <person name="Eisen J.A."/>
        </authorList>
    </citation>
    <scope>NUCLEOTIDE SEQUENCE [LARGE SCALE GENOMIC DNA]</scope>
    <source>
        <strain evidence="9">ATCC BAA-1392 / DSM 18658 / VKM B-2454 / MOB10</strain>
    </source>
</reference>
<dbReference type="OrthoDB" id="9807740at2"/>
<proteinExistence type="inferred from homology"/>
<dbReference type="Pfam" id="PF02130">
    <property type="entry name" value="YbeY"/>
    <property type="match status" value="1"/>
</dbReference>
<keyword evidence="9" id="KW-1185">Reference proteome</keyword>
<gene>
    <name evidence="7" type="primary">ybeY</name>
    <name evidence="8" type="ordered locus">Sinac_6813</name>
</gene>
<evidence type="ECO:0000256" key="7">
    <source>
        <dbReference type="HAMAP-Rule" id="MF_00009"/>
    </source>
</evidence>
<dbReference type="GO" id="GO:0006364">
    <property type="term" value="P:rRNA processing"/>
    <property type="evidence" value="ECO:0007669"/>
    <property type="project" value="UniProtKB-UniRule"/>
</dbReference>
<feature type="binding site" evidence="7">
    <location>
        <position position="122"/>
    </location>
    <ligand>
        <name>Zn(2+)</name>
        <dbReference type="ChEBI" id="CHEBI:29105"/>
        <note>catalytic</note>
    </ligand>
</feature>
<dbReference type="HOGENOM" id="CLU_106710_3_2_0"/>
<comment type="similarity">
    <text evidence="1 7">Belongs to the endoribonuclease YbeY family.</text>
</comment>
<evidence type="ECO:0000313" key="9">
    <source>
        <dbReference type="Proteomes" id="UP000010798"/>
    </source>
</evidence>
<dbReference type="PANTHER" id="PTHR46986">
    <property type="entry name" value="ENDORIBONUCLEASE YBEY, CHLOROPLASTIC"/>
    <property type="match status" value="1"/>
</dbReference>
<keyword evidence="7" id="KW-0690">Ribosome biogenesis</keyword>
<evidence type="ECO:0000256" key="5">
    <source>
        <dbReference type="ARBA" id="ARBA00022801"/>
    </source>
</evidence>
<dbReference type="GO" id="GO:0004222">
    <property type="term" value="F:metalloendopeptidase activity"/>
    <property type="evidence" value="ECO:0007669"/>
    <property type="project" value="InterPro"/>
</dbReference>
<comment type="function">
    <text evidence="7">Single strand-specific metallo-endoribonuclease involved in late-stage 70S ribosome quality control and in maturation of the 3' terminus of the 16S rRNA.</text>
</comment>
<evidence type="ECO:0000313" key="8">
    <source>
        <dbReference type="EMBL" id="AGA30877.1"/>
    </source>
</evidence>
<accession>L0DNR0</accession>
<dbReference type="GO" id="GO:0008270">
    <property type="term" value="F:zinc ion binding"/>
    <property type="evidence" value="ECO:0007669"/>
    <property type="project" value="UniProtKB-UniRule"/>
</dbReference>
<keyword evidence="4 7" id="KW-0255">Endonuclease</keyword>
<dbReference type="EC" id="3.1.-.-" evidence="7"/>
<evidence type="ECO:0000256" key="1">
    <source>
        <dbReference type="ARBA" id="ARBA00010875"/>
    </source>
</evidence>
<organism evidence="8 9">
    <name type="scientific">Singulisphaera acidiphila (strain ATCC BAA-1392 / DSM 18658 / VKM B-2454 / MOB10)</name>
    <dbReference type="NCBI Taxonomy" id="886293"/>
    <lineage>
        <taxon>Bacteria</taxon>
        <taxon>Pseudomonadati</taxon>
        <taxon>Planctomycetota</taxon>
        <taxon>Planctomycetia</taxon>
        <taxon>Isosphaerales</taxon>
        <taxon>Isosphaeraceae</taxon>
        <taxon>Singulisphaera</taxon>
    </lineage>
</organism>
<keyword evidence="7" id="KW-0698">rRNA processing</keyword>
<dbReference type="Gene3D" id="3.40.390.30">
    <property type="entry name" value="Metalloproteases ('zincins'), catalytic domain"/>
    <property type="match status" value="1"/>
</dbReference>
<dbReference type="EMBL" id="CP003364">
    <property type="protein sequence ID" value="AGA30877.1"/>
    <property type="molecule type" value="Genomic_DNA"/>
</dbReference>
<dbReference type="PANTHER" id="PTHR46986:SF1">
    <property type="entry name" value="ENDORIBONUCLEASE YBEY, CHLOROPLASTIC"/>
    <property type="match status" value="1"/>
</dbReference>
<dbReference type="Proteomes" id="UP000010798">
    <property type="component" value="Chromosome"/>
</dbReference>
<sequence length="174" mass="19068">MADDIITPSRFEITISNTQGHLKIDPETLRGLAGRVLLGEGVNQAEISIALVDDRAIHALNDRHLGHNWPTDVITFPLSEPGELPLVGELVVSAEMATVTARQAGTDPGAELALYLVHGLLHLCGYDDQTPEDRTRIRRREDEILTSEGLTNTFPLVGPAEVSDMERESVRWAV</sequence>
<keyword evidence="5 7" id="KW-0378">Hydrolase</keyword>
<comment type="subcellular location">
    <subcellularLocation>
        <location evidence="7">Cytoplasm</location>
    </subcellularLocation>
</comment>
<feature type="binding site" evidence="7">
    <location>
        <position position="118"/>
    </location>
    <ligand>
        <name>Zn(2+)</name>
        <dbReference type="ChEBI" id="CHEBI:29105"/>
        <note>catalytic</note>
    </ligand>
</feature>
<dbReference type="RefSeq" id="WP_015249951.1">
    <property type="nucleotide sequence ID" value="NC_019892.1"/>
</dbReference>
<feature type="binding site" evidence="7">
    <location>
        <position position="128"/>
    </location>
    <ligand>
        <name>Zn(2+)</name>
        <dbReference type="ChEBI" id="CHEBI:29105"/>
        <note>catalytic</note>
    </ligand>
</feature>
<keyword evidence="6 7" id="KW-0862">Zinc</keyword>
<dbReference type="HAMAP" id="MF_00009">
    <property type="entry name" value="Endoribonucl_YbeY"/>
    <property type="match status" value="1"/>
</dbReference>
<dbReference type="STRING" id="886293.Sinac_6813"/>
<evidence type="ECO:0000256" key="3">
    <source>
        <dbReference type="ARBA" id="ARBA00022723"/>
    </source>
</evidence>
<dbReference type="GO" id="GO:0005737">
    <property type="term" value="C:cytoplasm"/>
    <property type="evidence" value="ECO:0007669"/>
    <property type="project" value="UniProtKB-SubCell"/>
</dbReference>
<evidence type="ECO:0000256" key="6">
    <source>
        <dbReference type="ARBA" id="ARBA00022833"/>
    </source>
</evidence>
<keyword evidence="7" id="KW-0963">Cytoplasm</keyword>
<dbReference type="InterPro" id="IPR023091">
    <property type="entry name" value="MetalPrtase_cat_dom_sf_prd"/>
</dbReference>
<dbReference type="GO" id="GO:0004521">
    <property type="term" value="F:RNA endonuclease activity"/>
    <property type="evidence" value="ECO:0007669"/>
    <property type="project" value="UniProtKB-UniRule"/>
</dbReference>
<dbReference type="KEGG" id="saci:Sinac_6813"/>
<comment type="cofactor">
    <cofactor evidence="7">
        <name>Zn(2+)</name>
        <dbReference type="ChEBI" id="CHEBI:29105"/>
    </cofactor>
    <text evidence="7">Binds 1 zinc ion.</text>
</comment>
<dbReference type="eggNOG" id="COG0319">
    <property type="taxonomic scope" value="Bacteria"/>
</dbReference>
<evidence type="ECO:0000256" key="4">
    <source>
        <dbReference type="ARBA" id="ARBA00022759"/>
    </source>
</evidence>
<keyword evidence="2 7" id="KW-0540">Nuclease</keyword>
<keyword evidence="3 7" id="KW-0479">Metal-binding</keyword>
<evidence type="ECO:0000256" key="2">
    <source>
        <dbReference type="ARBA" id="ARBA00022722"/>
    </source>
</evidence>
<protein>
    <recommendedName>
        <fullName evidence="7">Endoribonuclease YbeY</fullName>
        <ecNumber evidence="7">3.1.-.-</ecNumber>
    </recommendedName>
</protein>
<name>L0DNR0_SINAD</name>
<dbReference type="AlphaFoldDB" id="L0DNR0"/>